<keyword evidence="6" id="KW-0808">Transferase</keyword>
<gene>
    <name evidence="6" type="ORF">BDV98DRAFT_568238</name>
</gene>
<evidence type="ECO:0000256" key="2">
    <source>
        <dbReference type="ARBA" id="ARBA00006289"/>
    </source>
</evidence>
<reference evidence="6 7" key="1">
    <citation type="journal article" date="2019" name="Nat. Ecol. Evol.">
        <title>Megaphylogeny resolves global patterns of mushroom evolution.</title>
        <authorList>
            <person name="Varga T."/>
            <person name="Krizsan K."/>
            <person name="Foldi C."/>
            <person name="Dima B."/>
            <person name="Sanchez-Garcia M."/>
            <person name="Sanchez-Ramirez S."/>
            <person name="Szollosi G.J."/>
            <person name="Szarkandi J.G."/>
            <person name="Papp V."/>
            <person name="Albert L."/>
            <person name="Andreopoulos W."/>
            <person name="Angelini C."/>
            <person name="Antonin V."/>
            <person name="Barry K.W."/>
            <person name="Bougher N.L."/>
            <person name="Buchanan P."/>
            <person name="Buyck B."/>
            <person name="Bense V."/>
            <person name="Catcheside P."/>
            <person name="Chovatia M."/>
            <person name="Cooper J."/>
            <person name="Damon W."/>
            <person name="Desjardin D."/>
            <person name="Finy P."/>
            <person name="Geml J."/>
            <person name="Haridas S."/>
            <person name="Hughes K."/>
            <person name="Justo A."/>
            <person name="Karasinski D."/>
            <person name="Kautmanova I."/>
            <person name="Kiss B."/>
            <person name="Kocsube S."/>
            <person name="Kotiranta H."/>
            <person name="LaButti K.M."/>
            <person name="Lechner B.E."/>
            <person name="Liimatainen K."/>
            <person name="Lipzen A."/>
            <person name="Lukacs Z."/>
            <person name="Mihaltcheva S."/>
            <person name="Morgado L.N."/>
            <person name="Niskanen T."/>
            <person name="Noordeloos M.E."/>
            <person name="Ohm R.A."/>
            <person name="Ortiz-Santana B."/>
            <person name="Ovrebo C."/>
            <person name="Racz N."/>
            <person name="Riley R."/>
            <person name="Savchenko A."/>
            <person name="Shiryaev A."/>
            <person name="Soop K."/>
            <person name="Spirin V."/>
            <person name="Szebenyi C."/>
            <person name="Tomsovsky M."/>
            <person name="Tulloss R.E."/>
            <person name="Uehling J."/>
            <person name="Grigoriev I.V."/>
            <person name="Vagvolgyi C."/>
            <person name="Papp T."/>
            <person name="Martin F.M."/>
            <person name="Miettinen O."/>
            <person name="Hibbett D.S."/>
            <person name="Nagy L.G."/>
        </authorList>
    </citation>
    <scope>NUCLEOTIDE SEQUENCE [LARGE SCALE GENOMIC DNA]</scope>
    <source>
        <strain evidence="6 7">CBS 309.79</strain>
    </source>
</reference>
<name>A0A5C3QGW7_9AGAR</name>
<keyword evidence="7" id="KW-1185">Reference proteome</keyword>
<evidence type="ECO:0000313" key="7">
    <source>
        <dbReference type="Proteomes" id="UP000305067"/>
    </source>
</evidence>
<dbReference type="PANTHER" id="PTHR21373">
    <property type="entry name" value="GLUCOSE REPRESSIBLE PROTEIN MAK10"/>
    <property type="match status" value="1"/>
</dbReference>
<feature type="domain" description="NAA35-like N-terminal" evidence="4">
    <location>
        <begin position="30"/>
        <end position="189"/>
    </location>
</feature>
<feature type="domain" description="NAA35-like TPR repeats" evidence="5">
    <location>
        <begin position="343"/>
        <end position="513"/>
    </location>
</feature>
<dbReference type="PANTHER" id="PTHR21373:SF0">
    <property type="entry name" value="N-ALPHA-ACETYLTRANSFERASE 35, NATC AUXILIARY SUBUNIT"/>
    <property type="match status" value="1"/>
</dbReference>
<evidence type="ECO:0000313" key="6">
    <source>
        <dbReference type="EMBL" id="TFL00982.1"/>
    </source>
</evidence>
<sequence length="715" mass="81574">MDQLNLGLAGGDDFTDVAHIFYNAAAEMMPGQMVFMDGFTLEDAMSVFEIGEPRLDSGFVPPGEVRREFEPLQPLLPEEVCWILDRAFACEMEWHSGNMLAQTVFTFLFVHHLAVIEPDAVPMRMPQSQAEFARPIELITVVVRAAVWGMLKCCDLSWRELSKGNVYDGEDWQGDKCDVSLLENTTVRQCLALLDEAMYWISNTHRIPVQWRDALYSRLLMRKYLLQMMDANVYRHPSQFKSLASMCREQLRLVRAFPSPAPSPESPAHAVLDPAVSRRLNTFVPIRIHELPPQEQTWKTMSSLVDGWSDIYRLSVTTDVLSWEIDGVTTSWLPSVPPKLPYIRSYIQSVFYDGVLVLNRFTPNWLVNRFSIEIIGMPYDAFVTNVKQRWTRRQPPLLTNLEDMFSDLLVKHVRCHWFNPPRKRRYMMQSLPAWHAIYDQILSIVSRLRPTDDSLAGEHVPATWDALVDRTPCAVLMWRTQVVRDVILSGFQLALYSVNEIPMAYWYLVRVIDTILTCVDSLKSVSACHDSVVSLELGYTHVLSSATQLLCMALFSLTIRQSTIPLSMQRSSFDLRHKWAFDAAYAQVATPQVNLPRFEDYQADLEDILADKDFSPRETVLHAKALYALLLEGDHAGGWAGHARHHRRAVLKMLHGACTLLEDIPSTVEDITKLDRTRLKWDPSANPWFPALVPQEAPVGTSIEDVQVPDPVNPC</sequence>
<keyword evidence="3" id="KW-0963">Cytoplasm</keyword>
<dbReference type="Pfam" id="PF25789">
    <property type="entry name" value="TPR_NAA35"/>
    <property type="match status" value="1"/>
</dbReference>
<dbReference type="Pfam" id="PF04112">
    <property type="entry name" value="Mak10"/>
    <property type="match status" value="1"/>
</dbReference>
<organism evidence="6 7">
    <name type="scientific">Pterulicium gracile</name>
    <dbReference type="NCBI Taxonomy" id="1884261"/>
    <lineage>
        <taxon>Eukaryota</taxon>
        <taxon>Fungi</taxon>
        <taxon>Dikarya</taxon>
        <taxon>Basidiomycota</taxon>
        <taxon>Agaricomycotina</taxon>
        <taxon>Agaricomycetes</taxon>
        <taxon>Agaricomycetidae</taxon>
        <taxon>Agaricales</taxon>
        <taxon>Pleurotineae</taxon>
        <taxon>Pterulaceae</taxon>
        <taxon>Pterulicium</taxon>
    </lineage>
</organism>
<accession>A0A5C3QGW7</accession>
<dbReference type="InterPro" id="IPR057982">
    <property type="entry name" value="TPR_NAA35"/>
</dbReference>
<evidence type="ECO:0000259" key="4">
    <source>
        <dbReference type="Pfam" id="PF04112"/>
    </source>
</evidence>
<proteinExistence type="inferred from homology"/>
<dbReference type="InterPro" id="IPR057983">
    <property type="entry name" value="NAA35-like_N"/>
</dbReference>
<comment type="subcellular location">
    <subcellularLocation>
        <location evidence="1">Cytoplasm</location>
    </subcellularLocation>
</comment>
<dbReference type="GO" id="GO:0031417">
    <property type="term" value="C:NatC complex"/>
    <property type="evidence" value="ECO:0007669"/>
    <property type="project" value="InterPro"/>
</dbReference>
<dbReference type="GO" id="GO:0016740">
    <property type="term" value="F:transferase activity"/>
    <property type="evidence" value="ECO:0007669"/>
    <property type="project" value="UniProtKB-KW"/>
</dbReference>
<dbReference type="STRING" id="1884261.A0A5C3QGW7"/>
<dbReference type="InterPro" id="IPR007244">
    <property type="entry name" value="Naa35_N"/>
</dbReference>
<evidence type="ECO:0000259" key="5">
    <source>
        <dbReference type="Pfam" id="PF25789"/>
    </source>
</evidence>
<comment type="similarity">
    <text evidence="2">Belongs to the MAK10 family.</text>
</comment>
<dbReference type="AlphaFoldDB" id="A0A5C3QGW7"/>
<protein>
    <submittedName>
        <fullName evidence="6">Mak10 subunit, NatC N-terminal acetyltransferase-domain-containing protein</fullName>
    </submittedName>
</protein>
<dbReference type="OrthoDB" id="269405at2759"/>
<evidence type="ECO:0000256" key="1">
    <source>
        <dbReference type="ARBA" id="ARBA00004496"/>
    </source>
</evidence>
<dbReference type="EMBL" id="ML178826">
    <property type="protein sequence ID" value="TFL00982.1"/>
    <property type="molecule type" value="Genomic_DNA"/>
</dbReference>
<dbReference type="Proteomes" id="UP000305067">
    <property type="component" value="Unassembled WGS sequence"/>
</dbReference>
<evidence type="ECO:0000256" key="3">
    <source>
        <dbReference type="ARBA" id="ARBA00022490"/>
    </source>
</evidence>